<feature type="DNA-binding region" description="H-T-H motif" evidence="2">
    <location>
        <begin position="61"/>
        <end position="80"/>
    </location>
</feature>
<dbReference type="SUPFAM" id="SSF46689">
    <property type="entry name" value="Homeodomain-like"/>
    <property type="match status" value="1"/>
</dbReference>
<dbReference type="PANTHER" id="PTHR30055:SF241">
    <property type="entry name" value="TRANSCRIPTIONAL REGULATORY PROTEIN"/>
    <property type="match status" value="1"/>
</dbReference>
<feature type="domain" description="HTH tetR-type" evidence="3">
    <location>
        <begin position="38"/>
        <end position="98"/>
    </location>
</feature>
<dbReference type="RefSeq" id="WP_168133625.1">
    <property type="nucleotide sequence ID" value="NZ_JAAVJH010000003.1"/>
</dbReference>
<dbReference type="Pfam" id="PF00440">
    <property type="entry name" value="TetR_N"/>
    <property type="match status" value="1"/>
</dbReference>
<name>A0ABX1CL27_9SPHN</name>
<accession>A0ABX1CL27</accession>
<dbReference type="PANTHER" id="PTHR30055">
    <property type="entry name" value="HTH-TYPE TRANSCRIPTIONAL REGULATOR RUTR"/>
    <property type="match status" value="1"/>
</dbReference>
<comment type="caution">
    <text evidence="4">The sequence shown here is derived from an EMBL/GenBank/DDBJ whole genome shotgun (WGS) entry which is preliminary data.</text>
</comment>
<dbReference type="InterPro" id="IPR041583">
    <property type="entry name" value="TetR_C_31"/>
</dbReference>
<dbReference type="InterPro" id="IPR009057">
    <property type="entry name" value="Homeodomain-like_sf"/>
</dbReference>
<reference evidence="4 5" key="1">
    <citation type="submission" date="2020-03" db="EMBL/GenBank/DDBJ databases">
        <authorList>
            <person name="Wang L."/>
            <person name="He N."/>
            <person name="Li Y."/>
            <person name="Fang Y."/>
            <person name="Zhang F."/>
        </authorList>
    </citation>
    <scope>NUCLEOTIDE SEQUENCE [LARGE SCALE GENOMIC DNA]</scope>
    <source>
        <strain evidence="4 5">36D10-4-7</strain>
    </source>
</reference>
<dbReference type="InterPro" id="IPR050109">
    <property type="entry name" value="HTH-type_TetR-like_transc_reg"/>
</dbReference>
<organism evidence="4 5">
    <name type="scientific">Sphingomonas corticis</name>
    <dbReference type="NCBI Taxonomy" id="2722791"/>
    <lineage>
        <taxon>Bacteria</taxon>
        <taxon>Pseudomonadati</taxon>
        <taxon>Pseudomonadota</taxon>
        <taxon>Alphaproteobacteria</taxon>
        <taxon>Sphingomonadales</taxon>
        <taxon>Sphingomonadaceae</taxon>
        <taxon>Sphingomonas</taxon>
    </lineage>
</organism>
<dbReference type="PRINTS" id="PR00455">
    <property type="entry name" value="HTHTETR"/>
</dbReference>
<gene>
    <name evidence="4" type="ORF">HBH26_05565</name>
</gene>
<evidence type="ECO:0000256" key="2">
    <source>
        <dbReference type="PROSITE-ProRule" id="PRU00335"/>
    </source>
</evidence>
<evidence type="ECO:0000313" key="5">
    <source>
        <dbReference type="Proteomes" id="UP000732399"/>
    </source>
</evidence>
<protein>
    <submittedName>
        <fullName evidence="4">TetR/AcrR family transcriptional regulator</fullName>
    </submittedName>
</protein>
<dbReference type="Pfam" id="PF17940">
    <property type="entry name" value="TetR_C_31"/>
    <property type="match status" value="1"/>
</dbReference>
<evidence type="ECO:0000256" key="1">
    <source>
        <dbReference type="ARBA" id="ARBA00023125"/>
    </source>
</evidence>
<dbReference type="PROSITE" id="PS50977">
    <property type="entry name" value="HTH_TETR_2"/>
    <property type="match status" value="1"/>
</dbReference>
<keyword evidence="5" id="KW-1185">Reference proteome</keyword>
<dbReference type="EMBL" id="JAAVJH010000003">
    <property type="protein sequence ID" value="NJR78084.1"/>
    <property type="molecule type" value="Genomic_DNA"/>
</dbReference>
<dbReference type="Proteomes" id="UP000732399">
    <property type="component" value="Unassembled WGS sequence"/>
</dbReference>
<evidence type="ECO:0000313" key="4">
    <source>
        <dbReference type="EMBL" id="NJR78084.1"/>
    </source>
</evidence>
<proteinExistence type="predicted"/>
<keyword evidence="1 2" id="KW-0238">DNA-binding</keyword>
<dbReference type="InterPro" id="IPR001647">
    <property type="entry name" value="HTH_TetR"/>
</dbReference>
<dbReference type="SUPFAM" id="SSF48498">
    <property type="entry name" value="Tetracyclin repressor-like, C-terminal domain"/>
    <property type="match status" value="1"/>
</dbReference>
<sequence length="230" mass="25465">MAHNTASYRLSGGTVEAAVAAWKKAGMNRRQRTRPTRTDTIARVLDGAAEAFAERGFHGASIDDICGRAGLTRGAFHSSFRSKEDLFLALYDRMVQRLRERLGEIVVRVDAAGGTMADFFAEIMRADPIDRNWFLLQAEFTLYAVRQPSVAPLLAAHRAAFLATLTDALHTILQRHGRVPRFDDGRLARLLFAIYDGNLGQHHVEPDAIRPGELMAVFGEPLLHALTRSA</sequence>
<dbReference type="InterPro" id="IPR036271">
    <property type="entry name" value="Tet_transcr_reg_TetR-rel_C_sf"/>
</dbReference>
<evidence type="ECO:0000259" key="3">
    <source>
        <dbReference type="PROSITE" id="PS50977"/>
    </source>
</evidence>
<dbReference type="Gene3D" id="1.10.357.10">
    <property type="entry name" value="Tetracycline Repressor, domain 2"/>
    <property type="match status" value="1"/>
</dbReference>